<dbReference type="OrthoDB" id="10568473at2759"/>
<feature type="compositionally biased region" description="Low complexity" evidence="1">
    <location>
        <begin position="35"/>
        <end position="53"/>
    </location>
</feature>
<keyword evidence="3" id="KW-1185">Reference proteome</keyword>
<feature type="region of interest" description="Disordered" evidence="1">
    <location>
        <begin position="1"/>
        <end position="60"/>
    </location>
</feature>
<evidence type="ECO:0000313" key="2">
    <source>
        <dbReference type="EMBL" id="RKP22249.1"/>
    </source>
</evidence>
<accession>A0A4V1J0P2</accession>
<reference evidence="3" key="1">
    <citation type="journal article" date="2018" name="Nat. Microbiol.">
        <title>Leveraging single-cell genomics to expand the fungal tree of life.</title>
        <authorList>
            <person name="Ahrendt S.R."/>
            <person name="Quandt C.A."/>
            <person name="Ciobanu D."/>
            <person name="Clum A."/>
            <person name="Salamov A."/>
            <person name="Andreopoulos B."/>
            <person name="Cheng J.F."/>
            <person name="Woyke T."/>
            <person name="Pelin A."/>
            <person name="Henrissat B."/>
            <person name="Reynolds N.K."/>
            <person name="Benny G.L."/>
            <person name="Smith M.E."/>
            <person name="James T.Y."/>
            <person name="Grigoriev I.V."/>
        </authorList>
    </citation>
    <scope>NUCLEOTIDE SEQUENCE [LARGE SCALE GENOMIC DNA]</scope>
    <source>
        <strain evidence="3">Benny S71-1</strain>
    </source>
</reference>
<feature type="non-terminal residue" evidence="2">
    <location>
        <position position="242"/>
    </location>
</feature>
<name>A0A4V1J0P2_9FUNG</name>
<protein>
    <submittedName>
        <fullName evidence="2">Uncharacterized protein</fullName>
    </submittedName>
</protein>
<gene>
    <name evidence="2" type="ORF">SYNPS1DRAFT_26086</name>
</gene>
<dbReference type="Proteomes" id="UP000278143">
    <property type="component" value="Unassembled WGS sequence"/>
</dbReference>
<sequence length="242" mass="26133">MGAKPSKARTPKDSSHIASRKHGRSSRLSILLTTPHGSGTHAPHSPHHSPLADSPKKKKKEARYRLFVQGSRRFGWCLWESHDLPKPSQLGKKRQWRSTTPPRLQRGWDFMLGINASSSRSQAERDSYMRIAHWIADVIEAGAVGSTAGGVGVEDIGPLLRRQSGMDHVQGDDAHSHDRGNDAGAGGGGGECEHQRYCLDGGQGFDAVGPTAADWPAVADKASTCLDISKDTVMPLEFVTAT</sequence>
<evidence type="ECO:0000313" key="3">
    <source>
        <dbReference type="Proteomes" id="UP000278143"/>
    </source>
</evidence>
<proteinExistence type="predicted"/>
<feature type="region of interest" description="Disordered" evidence="1">
    <location>
        <begin position="166"/>
        <end position="190"/>
    </location>
</feature>
<dbReference type="AlphaFoldDB" id="A0A4V1J0P2"/>
<organism evidence="2 3">
    <name type="scientific">Syncephalis pseudoplumigaleata</name>
    <dbReference type="NCBI Taxonomy" id="1712513"/>
    <lineage>
        <taxon>Eukaryota</taxon>
        <taxon>Fungi</taxon>
        <taxon>Fungi incertae sedis</taxon>
        <taxon>Zoopagomycota</taxon>
        <taxon>Zoopagomycotina</taxon>
        <taxon>Zoopagomycetes</taxon>
        <taxon>Zoopagales</taxon>
        <taxon>Piptocephalidaceae</taxon>
        <taxon>Syncephalis</taxon>
    </lineage>
</organism>
<evidence type="ECO:0000256" key="1">
    <source>
        <dbReference type="SAM" id="MobiDB-lite"/>
    </source>
</evidence>
<dbReference type="EMBL" id="KZ992355">
    <property type="protein sequence ID" value="RKP22249.1"/>
    <property type="molecule type" value="Genomic_DNA"/>
</dbReference>
<feature type="compositionally biased region" description="Basic and acidic residues" evidence="1">
    <location>
        <begin position="169"/>
        <end position="181"/>
    </location>
</feature>